<dbReference type="EMBL" id="RHHR01000030">
    <property type="protein sequence ID" value="RNB70873.1"/>
    <property type="molecule type" value="Genomic_DNA"/>
</dbReference>
<protein>
    <submittedName>
        <fullName evidence="1">Uncharacterized protein</fullName>
    </submittedName>
</protein>
<gene>
    <name evidence="1" type="ORF">EDM52_16485</name>
</gene>
<keyword evidence="2" id="KW-1185">Reference proteome</keyword>
<name>A0A3M8C5X6_9BACL</name>
<dbReference type="AlphaFoldDB" id="A0A3M8C5X6"/>
<sequence>MMKERLKIVGYADKISVQPGEELKFMVSTSSPKYTAGIVGFSGGMTGPDSDLPSEPIFAPCFSGLDQLGRKHGME</sequence>
<evidence type="ECO:0000313" key="1">
    <source>
        <dbReference type="EMBL" id="RNB70873.1"/>
    </source>
</evidence>
<dbReference type="Proteomes" id="UP000282028">
    <property type="component" value="Unassembled WGS sequence"/>
</dbReference>
<proteinExistence type="predicted"/>
<evidence type="ECO:0000313" key="2">
    <source>
        <dbReference type="Proteomes" id="UP000282028"/>
    </source>
</evidence>
<organism evidence="1 2">
    <name type="scientific">Brevibacillus invocatus</name>
    <dbReference type="NCBI Taxonomy" id="173959"/>
    <lineage>
        <taxon>Bacteria</taxon>
        <taxon>Bacillati</taxon>
        <taxon>Bacillota</taxon>
        <taxon>Bacilli</taxon>
        <taxon>Bacillales</taxon>
        <taxon>Paenibacillaceae</taxon>
        <taxon>Brevibacillus</taxon>
    </lineage>
</organism>
<comment type="caution">
    <text evidence="1">The sequence shown here is derived from an EMBL/GenBank/DDBJ whole genome shotgun (WGS) entry which is preliminary data.</text>
</comment>
<dbReference type="OrthoDB" id="505641at2"/>
<accession>A0A3M8C5X6</accession>
<reference evidence="1 2" key="1">
    <citation type="submission" date="2018-10" db="EMBL/GenBank/DDBJ databases">
        <title>Phylogenomics of Brevibacillus.</title>
        <authorList>
            <person name="Dunlap C."/>
        </authorList>
    </citation>
    <scope>NUCLEOTIDE SEQUENCE [LARGE SCALE GENOMIC DNA]</scope>
    <source>
        <strain evidence="1 2">JCM 12215</strain>
    </source>
</reference>
<dbReference type="RefSeq" id="WP_122910072.1">
    <property type="nucleotide sequence ID" value="NZ_CBCSBE010000043.1"/>
</dbReference>